<dbReference type="SUPFAM" id="SSF51126">
    <property type="entry name" value="Pectin lyase-like"/>
    <property type="match status" value="2"/>
</dbReference>
<dbReference type="RefSeq" id="XP_024678268.1">
    <property type="nucleotide sequence ID" value="XM_024832216.1"/>
</dbReference>
<feature type="domain" description="Rhamnogalacturonase A/B/Epimerase-like pectate lyase" evidence="5">
    <location>
        <begin position="153"/>
        <end position="193"/>
    </location>
</feature>
<sequence length="1393" mass="152247">MWISLSATLSWVYILSYFVLILSSSHAHWDHAAHHQAFISPRGEAAVLPQIQIATAHQIVREAVAEMTKRNQARLAHPSRNNYSMKPGTKLGKHDNMAAPPPLLNITNQIARAAALVAKLKAGGLAGRNYTKLYQRAGTFWMEGIEQKGAILADPTGQRDSTAAIQRAIDDGKQCGAACNGATTKNAIIYFPPEHTLSTSSFVSLGVLSTDVYVNNSGDGPDGNALEWYINTARFYSQIRNLKIDITASNPGAYMVALHYQVAQATTIKNVKIITDSAMTQQGMYAENGSRGVMLDITFTSSNFRIYGGSQQFSVTQLTFNSCNTAVKKSIMVKNAKVGFRLYNDANGQIPGSVTIINSVFSSTKSFAIKMAIPVNYNSDNLILFSGYYKSYVMGATYKENKRSWTNGSKDYDQEPSLLGPSVAGLDVAPYFERPRNQYADKTAVDFVHLKDEGAAGDGSTDDTDAVQNAFNKYGDGSKIILVDAGTYIIKRTVTVPKNVKIIDETWSQFAASGGYFGDASKPAVMLRVGNEGEVGNVELQDLILTSKGPTPGVILMEWNVAAESAGSAALWDVHVRLGGATGTELMPTECPPITTGTNPSSCQVASMLLHVTKRASGYFDNMWLWVADHMIDDPLLDDPLNNMEQLSVYSARGMLIESQKATWLYGTASEHSVFYQYNFNGAQNIFTTFLQTESPYYQPTPKPPAPFDQVVGTFDSDPKYGCDGSDADGCDASWAVIMKNCQNVHIGSAGTYSWFRTYTQDCIDVHGCQKALWLLGSNYDNNRLQHVIGTGAKNIIVSPDGTTITSAANLAVSSHPSWAHISLYELPSIGAAPKPGDGGDDQCSNAARQYSSEYVPPGEIELWSNDGTVLNHADDTDGQQSVTIVNLTPYKFIHTAGPEPYQFSTWQFGDVPSGRALKNNVTYDLGLKNTDKTFAVHVTTHIPDSYERRVVFDLGGMGLGWRELGFPGERVSVALVISGSEEYGYVTSLQLNNADWMNRMYAIIKDRELRHVVVPGSHDAGMSSITNSGWNGLGTASNTETQSLDHYNQLRVGVRYFDMRIVSIDGFASFWAAHSLDSLIAGVNRFTTDYTGEVMVWWVRYMTNLDNGDLTQANRYWSAALANAFYDKLEGINNRCPEPSDGGKFNRQPLHTFLDAKDGRGCVLIIIDGTLNAGIPKGRAESRIYNTTSFDRDDYWAQEQYTQQNADKQIAHMKSIARDGGTGDSYYIMQWQCTPSALDVAIPPPTLQLIANQETNPALYHYGLNAISPDKFPTVILHDAVGLFHVSDLSAESYNPMMQTLAVGLNLYMVSQNCDVNGGQNPLAQHATNTRMMLSVGGDRGAGFSTFSGVIFANGTVLETPPPDFCRTCTFNDTGSIDHPPPTFNATSVKLR</sequence>
<dbReference type="Gene3D" id="2.160.20.10">
    <property type="entry name" value="Single-stranded right-handed beta-helix, Pectin lyase-like"/>
    <property type="match status" value="3"/>
</dbReference>
<dbReference type="GO" id="GO:0004650">
    <property type="term" value="F:polygalacturonase activity"/>
    <property type="evidence" value="ECO:0007669"/>
    <property type="project" value="InterPro"/>
</dbReference>
<keyword evidence="7" id="KW-1185">Reference proteome</keyword>
<dbReference type="GO" id="GO:0005576">
    <property type="term" value="C:extracellular region"/>
    <property type="evidence" value="ECO:0007669"/>
    <property type="project" value="UniProtKB-SubCell"/>
</dbReference>
<dbReference type="InterPro" id="IPR012334">
    <property type="entry name" value="Pectin_lyas_fold"/>
</dbReference>
<dbReference type="PROSITE" id="PS50007">
    <property type="entry name" value="PIPLC_X_DOMAIN"/>
    <property type="match status" value="1"/>
</dbReference>
<keyword evidence="3 4" id="KW-0732">Signal</keyword>
<dbReference type="InterPro" id="IPR039279">
    <property type="entry name" value="QRT3-like"/>
</dbReference>
<name>A0A2I1BWB1_ASPN1</name>
<dbReference type="GO" id="GO:0006629">
    <property type="term" value="P:lipid metabolic process"/>
    <property type="evidence" value="ECO:0007669"/>
    <property type="project" value="InterPro"/>
</dbReference>
<feature type="domain" description="Rhamnogalacturonase A/B/Epimerase-like pectate lyase" evidence="5">
    <location>
        <begin position="199"/>
        <end position="330"/>
    </location>
</feature>
<dbReference type="InterPro" id="IPR011050">
    <property type="entry name" value="Pectin_lyase_fold/virulence"/>
</dbReference>
<dbReference type="STRING" id="1392255.A0A2I1BWB1"/>
<feature type="chain" id="PRO_5014139121" description="Rhamnogalacturonase A/B/Epimerase-like pectate lyase domain-containing protein" evidence="4">
    <location>
        <begin position="28"/>
        <end position="1393"/>
    </location>
</feature>
<feature type="signal peptide" evidence="4">
    <location>
        <begin position="1"/>
        <end position="27"/>
    </location>
</feature>
<dbReference type="CDD" id="cd23668">
    <property type="entry name" value="GH55_beta13glucanase-like"/>
    <property type="match status" value="1"/>
</dbReference>
<dbReference type="EMBL" id="MSZS01000009">
    <property type="protein sequence ID" value="PKX89673.1"/>
    <property type="molecule type" value="Genomic_DNA"/>
</dbReference>
<organism evidence="6 7">
    <name type="scientific">Aspergillus novofumigatus (strain IBT 16806)</name>
    <dbReference type="NCBI Taxonomy" id="1392255"/>
    <lineage>
        <taxon>Eukaryota</taxon>
        <taxon>Fungi</taxon>
        <taxon>Dikarya</taxon>
        <taxon>Ascomycota</taxon>
        <taxon>Pezizomycotina</taxon>
        <taxon>Eurotiomycetes</taxon>
        <taxon>Eurotiomycetidae</taxon>
        <taxon>Eurotiales</taxon>
        <taxon>Aspergillaceae</taxon>
        <taxon>Aspergillus</taxon>
        <taxon>Aspergillus subgen. Fumigati</taxon>
    </lineage>
</organism>
<evidence type="ECO:0000313" key="7">
    <source>
        <dbReference type="Proteomes" id="UP000234474"/>
    </source>
</evidence>
<evidence type="ECO:0000313" key="6">
    <source>
        <dbReference type="EMBL" id="PKX89673.1"/>
    </source>
</evidence>
<accession>A0A2I1BWB1</accession>
<comment type="caution">
    <text evidence="6">The sequence shown here is derived from an EMBL/GenBank/DDBJ whole genome shotgun (WGS) entry which is preliminary data.</text>
</comment>
<dbReference type="CDD" id="cd08621">
    <property type="entry name" value="PI-PLCXDc_like_2"/>
    <property type="match status" value="1"/>
</dbReference>
<dbReference type="Gene3D" id="3.20.20.190">
    <property type="entry name" value="Phosphatidylinositol (PI) phosphodiesterase"/>
    <property type="match status" value="1"/>
</dbReference>
<dbReference type="Pfam" id="PF12708">
    <property type="entry name" value="Pect-lyase_RHGA_epim"/>
    <property type="match status" value="3"/>
</dbReference>
<evidence type="ECO:0000256" key="1">
    <source>
        <dbReference type="ARBA" id="ARBA00004613"/>
    </source>
</evidence>
<evidence type="ECO:0000256" key="2">
    <source>
        <dbReference type="ARBA" id="ARBA00022525"/>
    </source>
</evidence>
<proteinExistence type="predicted"/>
<dbReference type="SUPFAM" id="SSF51695">
    <property type="entry name" value="PLC-like phosphodiesterases"/>
    <property type="match status" value="1"/>
</dbReference>
<dbReference type="VEuPathDB" id="FungiDB:P174DRAFT_515722"/>
<keyword evidence="2" id="KW-0964">Secreted</keyword>
<dbReference type="Proteomes" id="UP000234474">
    <property type="component" value="Unassembled WGS sequence"/>
</dbReference>
<evidence type="ECO:0000256" key="4">
    <source>
        <dbReference type="SAM" id="SignalP"/>
    </source>
</evidence>
<dbReference type="InterPro" id="IPR017946">
    <property type="entry name" value="PLC-like_Pdiesterase_TIM-brl"/>
</dbReference>
<comment type="subcellular location">
    <subcellularLocation>
        <location evidence="1">Secreted</location>
    </subcellularLocation>
</comment>
<protein>
    <recommendedName>
        <fullName evidence="5">Rhamnogalacturonase A/B/Epimerase-like pectate lyase domain-containing protein</fullName>
    </recommendedName>
</protein>
<feature type="domain" description="Rhamnogalacturonase A/B/Epimerase-like pectate lyase" evidence="5">
    <location>
        <begin position="447"/>
        <end position="503"/>
    </location>
</feature>
<dbReference type="OrthoDB" id="1046782at2759"/>
<dbReference type="PANTHER" id="PTHR33928:SF2">
    <property type="entry name" value="PECTATE LYASE SUPERFAMILY PROTEIN DOMAIN-CONTAINING PROTEIN-RELATED"/>
    <property type="match status" value="1"/>
</dbReference>
<dbReference type="OMA" id="IDDGKRC"/>
<dbReference type="GeneID" id="36539552"/>
<gene>
    <name evidence="6" type="ORF">P174DRAFT_515722</name>
</gene>
<evidence type="ECO:0000259" key="5">
    <source>
        <dbReference type="Pfam" id="PF12708"/>
    </source>
</evidence>
<dbReference type="PANTHER" id="PTHR33928">
    <property type="entry name" value="POLYGALACTURONASE QRT3"/>
    <property type="match status" value="1"/>
</dbReference>
<dbReference type="InterPro" id="IPR024535">
    <property type="entry name" value="RHGA/B-epi-like_pectate_lyase"/>
</dbReference>
<evidence type="ECO:0000256" key="3">
    <source>
        <dbReference type="ARBA" id="ARBA00022729"/>
    </source>
</evidence>
<dbReference type="GO" id="GO:0008081">
    <property type="term" value="F:phosphoric diester hydrolase activity"/>
    <property type="evidence" value="ECO:0007669"/>
    <property type="project" value="InterPro"/>
</dbReference>
<reference evidence="7" key="1">
    <citation type="journal article" date="2018" name="Proc. Natl. Acad. Sci. U.S.A.">
        <title>Linking secondary metabolites to gene clusters through genome sequencing of six diverse Aspergillus species.</title>
        <authorList>
            <person name="Kaerboelling I."/>
            <person name="Vesth T.C."/>
            <person name="Frisvad J.C."/>
            <person name="Nybo J.L."/>
            <person name="Theobald S."/>
            <person name="Kuo A."/>
            <person name="Bowyer P."/>
            <person name="Matsuda Y."/>
            <person name="Mondo S."/>
            <person name="Lyhne E.K."/>
            <person name="Kogle M.E."/>
            <person name="Clum A."/>
            <person name="Lipzen A."/>
            <person name="Salamov A."/>
            <person name="Ngan C.Y."/>
            <person name="Daum C."/>
            <person name="Chiniquy J."/>
            <person name="Barry K."/>
            <person name="LaButti K."/>
            <person name="Haridas S."/>
            <person name="Simmons B.A."/>
            <person name="Magnuson J.K."/>
            <person name="Mortensen U.H."/>
            <person name="Larsen T.O."/>
            <person name="Grigoriev I.V."/>
            <person name="Baker S.E."/>
            <person name="Andersen M.R."/>
        </authorList>
    </citation>
    <scope>NUCLEOTIDE SEQUENCE [LARGE SCALE GENOMIC DNA]</scope>
    <source>
        <strain evidence="7">IBT 16806</strain>
    </source>
</reference>